<evidence type="ECO:0000313" key="1">
    <source>
        <dbReference type="EMBL" id="CAH8247751.1"/>
    </source>
</evidence>
<dbReference type="Proteomes" id="UP001154322">
    <property type="component" value="Unassembled WGS sequence"/>
</dbReference>
<protein>
    <submittedName>
        <fullName evidence="1">Uncharacterized protein</fullName>
    </submittedName>
</protein>
<accession>A0ABN8UB46</accession>
<evidence type="ECO:0000313" key="2">
    <source>
        <dbReference type="EMBL" id="CAH8249317.1"/>
    </source>
</evidence>
<reference evidence="1" key="1">
    <citation type="submission" date="2022-06" db="EMBL/GenBank/DDBJ databases">
        <authorList>
            <person name="Dietemann V."/>
            <person name="Ory F."/>
            <person name="Dainat B."/>
            <person name="Oberhansli S."/>
        </authorList>
    </citation>
    <scope>NUCLEOTIDE SEQUENCE</scope>
    <source>
        <strain evidence="1">Ena-SAMPLE-TAB-26-04-2022-14:26:32:270-5432</strain>
    </source>
</reference>
<organism evidence="1 3">
    <name type="scientific">Paenibacillus melissococcoides</name>
    <dbReference type="NCBI Taxonomy" id="2912268"/>
    <lineage>
        <taxon>Bacteria</taxon>
        <taxon>Bacillati</taxon>
        <taxon>Bacillota</taxon>
        <taxon>Bacilli</taxon>
        <taxon>Bacillales</taxon>
        <taxon>Paenibacillaceae</taxon>
        <taxon>Paenibacillus</taxon>
    </lineage>
</organism>
<sequence>MKYNVTMDGILIRNEIDAERLERFLKKLVFEGGCQKSENFYLSQFGCIVKVIPVNPA</sequence>
<comment type="caution">
    <text evidence="1">The sequence shown here is derived from an EMBL/GenBank/DDBJ whole genome shotgun (WGS) entry which is preliminary data.</text>
</comment>
<proteinExistence type="predicted"/>
<name>A0ABN8UB46_9BACL</name>
<dbReference type="EMBL" id="CALYLO010000015">
    <property type="protein sequence ID" value="CAH8249317.1"/>
    <property type="molecule type" value="Genomic_DNA"/>
</dbReference>
<keyword evidence="3" id="KW-1185">Reference proteome</keyword>
<dbReference type="RefSeq" id="WP_213426118.1">
    <property type="nucleotide sequence ID" value="NZ_AP031286.1"/>
</dbReference>
<dbReference type="EMBL" id="CALYLO010000008">
    <property type="protein sequence ID" value="CAH8247751.1"/>
    <property type="molecule type" value="Genomic_DNA"/>
</dbReference>
<evidence type="ECO:0000313" key="3">
    <source>
        <dbReference type="Proteomes" id="UP001154322"/>
    </source>
</evidence>
<gene>
    <name evidence="1" type="ORF">WJ0W_005008</name>
    <name evidence="2" type="ORF">WJ0W_006503</name>
</gene>